<dbReference type="PANTHER" id="PTHR33620">
    <property type="entry name" value="UREASE ACCESSORY PROTEIN F"/>
    <property type="match status" value="1"/>
</dbReference>
<dbReference type="InterPro" id="IPR002639">
    <property type="entry name" value="UreF"/>
</dbReference>
<keyword evidence="6" id="KW-1185">Reference proteome</keyword>
<evidence type="ECO:0000313" key="5">
    <source>
        <dbReference type="EMBL" id="KAK0556162.1"/>
    </source>
</evidence>
<dbReference type="Gene3D" id="1.10.4190.10">
    <property type="entry name" value="Urease accessory protein UreF"/>
    <property type="match status" value="1"/>
</dbReference>
<proteinExistence type="inferred from homology"/>
<name>A0AAN6GW74_9BASI</name>
<evidence type="ECO:0000256" key="4">
    <source>
        <dbReference type="SAM" id="MobiDB-lite"/>
    </source>
</evidence>
<organism evidence="5 6">
    <name type="scientific">Tilletia horrida</name>
    <dbReference type="NCBI Taxonomy" id="155126"/>
    <lineage>
        <taxon>Eukaryota</taxon>
        <taxon>Fungi</taxon>
        <taxon>Dikarya</taxon>
        <taxon>Basidiomycota</taxon>
        <taxon>Ustilaginomycotina</taxon>
        <taxon>Exobasidiomycetes</taxon>
        <taxon>Tilletiales</taxon>
        <taxon>Tilletiaceae</taxon>
        <taxon>Tilletia</taxon>
    </lineage>
</organism>
<feature type="compositionally biased region" description="Low complexity" evidence="4">
    <location>
        <begin position="195"/>
        <end position="215"/>
    </location>
</feature>
<keyword evidence="1" id="KW-0996">Nickel insertion</keyword>
<dbReference type="GO" id="GO:0016151">
    <property type="term" value="F:nickel cation binding"/>
    <property type="evidence" value="ECO:0007669"/>
    <property type="project" value="InterPro"/>
</dbReference>
<reference evidence="5" key="1">
    <citation type="journal article" date="2023" name="PhytoFront">
        <title>Draft Genome Resources of Seven Strains of Tilletia horrida, Causal Agent of Kernel Smut of Rice.</title>
        <authorList>
            <person name="Khanal S."/>
            <person name="Antony Babu S."/>
            <person name="Zhou X.G."/>
        </authorList>
    </citation>
    <scope>NUCLEOTIDE SEQUENCE</scope>
    <source>
        <strain evidence="5">TX6</strain>
    </source>
</reference>
<dbReference type="InterPro" id="IPR038277">
    <property type="entry name" value="UreF_sf"/>
</dbReference>
<dbReference type="PANTHER" id="PTHR33620:SF1">
    <property type="entry name" value="UREASE ACCESSORY PROTEIN F"/>
    <property type="match status" value="1"/>
</dbReference>
<feature type="region of interest" description="Disordered" evidence="4">
    <location>
        <begin position="182"/>
        <end position="215"/>
    </location>
</feature>
<gene>
    <name evidence="5" type="ORF">OC846_001381</name>
</gene>
<evidence type="ECO:0000256" key="3">
    <source>
        <dbReference type="ARBA" id="ARBA00046339"/>
    </source>
</evidence>
<evidence type="ECO:0000256" key="1">
    <source>
        <dbReference type="ARBA" id="ARBA00022988"/>
    </source>
</evidence>
<comment type="caution">
    <text evidence="5">The sequence shown here is derived from an EMBL/GenBank/DDBJ whole genome shotgun (WGS) entry which is preliminary data.</text>
</comment>
<dbReference type="AlphaFoldDB" id="A0AAN6GW74"/>
<comment type="similarity">
    <text evidence="3">Belongs to the UreF family.</text>
</comment>
<dbReference type="Proteomes" id="UP001176517">
    <property type="component" value="Unassembled WGS sequence"/>
</dbReference>
<feature type="region of interest" description="Disordered" evidence="4">
    <location>
        <begin position="54"/>
        <end position="77"/>
    </location>
</feature>
<evidence type="ECO:0000313" key="6">
    <source>
        <dbReference type="Proteomes" id="UP001176517"/>
    </source>
</evidence>
<dbReference type="EMBL" id="JAPDMZ010000019">
    <property type="protein sequence ID" value="KAK0556162.1"/>
    <property type="molecule type" value="Genomic_DNA"/>
</dbReference>
<keyword evidence="2" id="KW-0143">Chaperone</keyword>
<sequence length="413" mass="44229">MQEEVGQSAAAQRELSEYVLLLLSDSNLPTGGFIASAGLESYVVHGLLSQSAQDLHTPGAQGGTRSGNSSSSRPQALSNEQTTSAFLGFLSSSLDSYARSSLPFLSDVHALTLRLAPETSDTNAAAAASSSFVHDFGKLDDAYHSMVLNHVARRASCAQGIAFLTLFSKAFAKEPGLASPIDAALRRRPRPRRTPPAAAEASSSSAATGTSQSAALQTSTAQAEDLLLKMKNLERKRVVSLAIDALKLAIRKGQTPGHLPLCFGVFTAGLGLDLRSALHLHLFLQARALLSTAVRLNLFGPYLAHQMLLSHVRTVVDSTLEAASFMPDGQTAATSGLLPRKSSQREAFLHPRLSQHDRPVVDDDEEQGWAWDWADEGAWSEHESLASAPTTTWPLGEIAQARHDQLQSRLFNS</sequence>
<protein>
    <submittedName>
        <fullName evidence="5">Uncharacterized protein</fullName>
    </submittedName>
</protein>
<evidence type="ECO:0000256" key="2">
    <source>
        <dbReference type="ARBA" id="ARBA00023186"/>
    </source>
</evidence>
<dbReference type="Pfam" id="PF01730">
    <property type="entry name" value="UreF"/>
    <property type="match status" value="2"/>
</dbReference>
<accession>A0AAN6GW74</accession>